<keyword evidence="5" id="KW-0732">Signal</keyword>
<dbReference type="SUPFAM" id="SSF53807">
    <property type="entry name" value="Helical backbone' metal receptor"/>
    <property type="match status" value="1"/>
</dbReference>
<dbReference type="Gene3D" id="3.40.50.1980">
    <property type="entry name" value="Nitrogenase molybdenum iron protein domain"/>
    <property type="match status" value="2"/>
</dbReference>
<dbReference type="Pfam" id="PF01297">
    <property type="entry name" value="ZnuA"/>
    <property type="match status" value="1"/>
</dbReference>
<dbReference type="GO" id="GO:0007155">
    <property type="term" value="P:cell adhesion"/>
    <property type="evidence" value="ECO:0007669"/>
    <property type="project" value="InterPro"/>
</dbReference>
<dbReference type="GO" id="GO:0030001">
    <property type="term" value="P:metal ion transport"/>
    <property type="evidence" value="ECO:0007669"/>
    <property type="project" value="InterPro"/>
</dbReference>
<dbReference type="Proteomes" id="UP000181998">
    <property type="component" value="Unassembled WGS sequence"/>
</dbReference>
<dbReference type="STRING" id="44577.ATY38_11520"/>
<dbReference type="InterPro" id="IPR050492">
    <property type="entry name" value="Bact_metal-bind_prot9"/>
</dbReference>
<dbReference type="GO" id="GO:0046872">
    <property type="term" value="F:metal ion binding"/>
    <property type="evidence" value="ECO:0007669"/>
    <property type="project" value="UniProtKB-KW"/>
</dbReference>
<dbReference type="AlphaFoldDB" id="A0A1H9A1L2"/>
<dbReference type="InterPro" id="IPR006129">
    <property type="entry name" value="AdhesinB"/>
</dbReference>
<evidence type="ECO:0000256" key="2">
    <source>
        <dbReference type="ARBA" id="ARBA00011028"/>
    </source>
</evidence>
<name>A0A1H9A1L2_9PROT</name>
<evidence type="ECO:0000256" key="1">
    <source>
        <dbReference type="ARBA" id="ARBA00004196"/>
    </source>
</evidence>
<proteinExistence type="inferred from homology"/>
<evidence type="ECO:0000256" key="5">
    <source>
        <dbReference type="ARBA" id="ARBA00022729"/>
    </source>
</evidence>
<protein>
    <submittedName>
        <fullName evidence="7">Zinc/manganese transport system substrate-binding protein/manganese/iron transport system substrate-binding protein</fullName>
    </submittedName>
</protein>
<dbReference type="PRINTS" id="PR00690">
    <property type="entry name" value="ADHESNFAMILY"/>
</dbReference>
<dbReference type="PANTHER" id="PTHR42953:SF1">
    <property type="entry name" value="METAL-BINDING PROTEIN HI_0362-RELATED"/>
    <property type="match status" value="1"/>
</dbReference>
<keyword evidence="3 6" id="KW-0813">Transport</keyword>
<evidence type="ECO:0000256" key="4">
    <source>
        <dbReference type="ARBA" id="ARBA00022723"/>
    </source>
</evidence>
<dbReference type="PANTHER" id="PTHR42953">
    <property type="entry name" value="HIGH-AFFINITY ZINC UPTAKE SYSTEM PROTEIN ZNUA-RELATED"/>
    <property type="match status" value="1"/>
</dbReference>
<dbReference type="GO" id="GO:0030313">
    <property type="term" value="C:cell envelope"/>
    <property type="evidence" value="ECO:0007669"/>
    <property type="project" value="UniProtKB-SubCell"/>
</dbReference>
<evidence type="ECO:0000256" key="3">
    <source>
        <dbReference type="ARBA" id="ARBA00022448"/>
    </source>
</evidence>
<organism evidence="7 8">
    <name type="scientific">Nitrosomonas ureae</name>
    <dbReference type="NCBI Taxonomy" id="44577"/>
    <lineage>
        <taxon>Bacteria</taxon>
        <taxon>Pseudomonadati</taxon>
        <taxon>Pseudomonadota</taxon>
        <taxon>Betaproteobacteria</taxon>
        <taxon>Nitrosomonadales</taxon>
        <taxon>Nitrosomonadaceae</taxon>
        <taxon>Nitrosomonas</taxon>
    </lineage>
</organism>
<dbReference type="InterPro" id="IPR006127">
    <property type="entry name" value="ZnuA-like"/>
</dbReference>
<reference evidence="8" key="1">
    <citation type="submission" date="2016-10" db="EMBL/GenBank/DDBJ databases">
        <authorList>
            <person name="Varghese N."/>
            <person name="Submissions S."/>
        </authorList>
    </citation>
    <scope>NUCLEOTIDE SEQUENCE [LARGE SCALE GENOMIC DNA]</scope>
    <source>
        <strain evidence="8">Nm9</strain>
    </source>
</reference>
<dbReference type="InterPro" id="IPR006128">
    <property type="entry name" value="Lipoprotein_PsaA-like"/>
</dbReference>
<gene>
    <name evidence="7" type="ORF">SAMN05421510_100256</name>
</gene>
<evidence type="ECO:0000256" key="6">
    <source>
        <dbReference type="RuleBase" id="RU003512"/>
    </source>
</evidence>
<accession>A0A1H9A1L2</accession>
<evidence type="ECO:0000313" key="7">
    <source>
        <dbReference type="EMBL" id="SEP70393.1"/>
    </source>
</evidence>
<keyword evidence="4" id="KW-0479">Metal-binding</keyword>
<dbReference type="PRINTS" id="PR00691">
    <property type="entry name" value="ADHESINB"/>
</dbReference>
<comment type="similarity">
    <text evidence="2 6">Belongs to the bacterial solute-binding protein 9 family.</text>
</comment>
<evidence type="ECO:0000313" key="8">
    <source>
        <dbReference type="Proteomes" id="UP000181998"/>
    </source>
</evidence>
<comment type="subcellular location">
    <subcellularLocation>
        <location evidence="1">Cell envelope</location>
    </subcellularLocation>
</comment>
<dbReference type="EMBL" id="FOFX01000002">
    <property type="protein sequence ID" value="SEP70393.1"/>
    <property type="molecule type" value="Genomic_DNA"/>
</dbReference>
<sequence length="330" mass="36684">MLFKGSVVMKFITYRITGIFLCLLLLCLQNSVLAASAHEIPEIVTTVSPITNIVQNIGGKHIKVTGIVPDGTDSHTFEPIPSDVKILRAADMIIVNGLDLELPTLKLARKVKRPETSILQLGNLTLKEADWQYDFSFPREHGHPNPHLWLNIELVMRYAEIIKDNLITLDPANKAHYHENTVTYLTKLKKLDQAIFNCIETIPQNNRKLVTYHDSFAYFAPRYGMTVIAAIQPSDFSEPGPQEVISIIKQIRETGVPAIFGSEVFPSKVMKQIAREATAKFIDQLSDDELPAEPNNSFIGMMAGNMITMTEALGGNSTCMANIDASNIAF</sequence>